<dbReference type="InterPro" id="IPR029024">
    <property type="entry name" value="TerB-like"/>
</dbReference>
<dbReference type="SUPFAM" id="SSF158682">
    <property type="entry name" value="TerB-like"/>
    <property type="match status" value="1"/>
</dbReference>
<keyword evidence="3" id="KW-1185">Reference proteome</keyword>
<gene>
    <name evidence="2" type="ORF">EYC82_01080</name>
</gene>
<organism evidence="2 3">
    <name type="scientific">Candidatus Marimicrobium litorale</name>
    <dbReference type="NCBI Taxonomy" id="2518991"/>
    <lineage>
        <taxon>Bacteria</taxon>
        <taxon>Pseudomonadati</taxon>
        <taxon>Pseudomonadota</taxon>
        <taxon>Gammaproteobacteria</taxon>
        <taxon>Cellvibrionales</taxon>
        <taxon>Halieaceae</taxon>
        <taxon>Marimicrobium</taxon>
    </lineage>
</organism>
<sequence length="149" mass="15759">MNDKQRDIHFEGAQLVAGTGKDTATQDAKFLISVLLVYVAKGDGKIDTTETDRMVEIVSSRFDSSGAEAMGLLSDAVKTFINGGDLIGRLGEISLGLTDTECHEIFAMLLDVVKADGHLADGEARTIETAGMILGLSDEAIQAGIQSAR</sequence>
<evidence type="ECO:0000313" key="3">
    <source>
        <dbReference type="Proteomes" id="UP001143304"/>
    </source>
</evidence>
<dbReference type="Proteomes" id="UP001143304">
    <property type="component" value="Unassembled WGS sequence"/>
</dbReference>
<feature type="domain" description="Co-chaperone DjlA N-terminal" evidence="1">
    <location>
        <begin position="34"/>
        <end position="142"/>
    </location>
</feature>
<dbReference type="RefSeq" id="WP_279247705.1">
    <property type="nucleotide sequence ID" value="NZ_SHNO01000001.1"/>
</dbReference>
<dbReference type="CDD" id="cd07177">
    <property type="entry name" value="terB_like"/>
    <property type="match status" value="1"/>
</dbReference>
<protein>
    <submittedName>
        <fullName evidence="2">TerB family tellurite resistance protein</fullName>
    </submittedName>
</protein>
<name>A0ABT3T340_9GAMM</name>
<accession>A0ABT3T340</accession>
<dbReference type="Pfam" id="PF05099">
    <property type="entry name" value="TerB"/>
    <property type="match status" value="1"/>
</dbReference>
<evidence type="ECO:0000313" key="2">
    <source>
        <dbReference type="EMBL" id="MCX2975947.1"/>
    </source>
</evidence>
<dbReference type="InterPro" id="IPR007791">
    <property type="entry name" value="DjlA_N"/>
</dbReference>
<proteinExistence type="predicted"/>
<dbReference type="Gene3D" id="1.10.3680.10">
    <property type="entry name" value="TerB-like"/>
    <property type="match status" value="1"/>
</dbReference>
<comment type="caution">
    <text evidence="2">The sequence shown here is derived from an EMBL/GenBank/DDBJ whole genome shotgun (WGS) entry which is preliminary data.</text>
</comment>
<evidence type="ECO:0000259" key="1">
    <source>
        <dbReference type="Pfam" id="PF05099"/>
    </source>
</evidence>
<dbReference type="EMBL" id="SHNO01000001">
    <property type="protein sequence ID" value="MCX2975947.1"/>
    <property type="molecule type" value="Genomic_DNA"/>
</dbReference>
<reference evidence="2" key="1">
    <citation type="submission" date="2019-02" db="EMBL/GenBank/DDBJ databases">
        <authorList>
            <person name="Li S.-H."/>
        </authorList>
    </citation>
    <scope>NUCLEOTIDE SEQUENCE</scope>
    <source>
        <strain evidence="2">IMCC11814</strain>
    </source>
</reference>